<comment type="caution">
    <text evidence="1">The sequence shown here is derived from an EMBL/GenBank/DDBJ whole genome shotgun (WGS) entry which is preliminary data.</text>
</comment>
<dbReference type="EMBL" id="JARKIE010000163">
    <property type="protein sequence ID" value="KAJ7673402.1"/>
    <property type="molecule type" value="Genomic_DNA"/>
</dbReference>
<evidence type="ECO:0000313" key="2">
    <source>
        <dbReference type="Proteomes" id="UP001221757"/>
    </source>
</evidence>
<accession>A0AAD7D0S2</accession>
<name>A0AAD7D0S2_MYCRO</name>
<protein>
    <submittedName>
        <fullName evidence="1">Uncharacterized protein</fullName>
    </submittedName>
</protein>
<dbReference type="Proteomes" id="UP001221757">
    <property type="component" value="Unassembled WGS sequence"/>
</dbReference>
<sequence length="120" mass="13519">MIIELARLILATTGLIWDPIERRINCLAHVINLAIQKLISSYSQSPHFSPHDPEAHVPNTAPGSMRDEIGLLRAITIKKHSSAEYGLAYESSLVVHICQLHRGYLLREILRDETGENVRN</sequence>
<reference evidence="1" key="1">
    <citation type="submission" date="2023-03" db="EMBL/GenBank/DDBJ databases">
        <title>Massive genome expansion in bonnet fungi (Mycena s.s.) driven by repeated elements and novel gene families across ecological guilds.</title>
        <authorList>
            <consortium name="Lawrence Berkeley National Laboratory"/>
            <person name="Harder C.B."/>
            <person name="Miyauchi S."/>
            <person name="Viragh M."/>
            <person name="Kuo A."/>
            <person name="Thoen E."/>
            <person name="Andreopoulos B."/>
            <person name="Lu D."/>
            <person name="Skrede I."/>
            <person name="Drula E."/>
            <person name="Henrissat B."/>
            <person name="Morin E."/>
            <person name="Kohler A."/>
            <person name="Barry K."/>
            <person name="LaButti K."/>
            <person name="Morin E."/>
            <person name="Salamov A."/>
            <person name="Lipzen A."/>
            <person name="Mereny Z."/>
            <person name="Hegedus B."/>
            <person name="Baldrian P."/>
            <person name="Stursova M."/>
            <person name="Weitz H."/>
            <person name="Taylor A."/>
            <person name="Grigoriev I.V."/>
            <person name="Nagy L.G."/>
            <person name="Martin F."/>
            <person name="Kauserud H."/>
        </authorList>
    </citation>
    <scope>NUCLEOTIDE SEQUENCE</scope>
    <source>
        <strain evidence="1">CBHHK067</strain>
    </source>
</reference>
<organism evidence="1 2">
    <name type="scientific">Mycena rosella</name>
    <name type="common">Pink bonnet</name>
    <name type="synonym">Agaricus rosellus</name>
    <dbReference type="NCBI Taxonomy" id="1033263"/>
    <lineage>
        <taxon>Eukaryota</taxon>
        <taxon>Fungi</taxon>
        <taxon>Dikarya</taxon>
        <taxon>Basidiomycota</taxon>
        <taxon>Agaricomycotina</taxon>
        <taxon>Agaricomycetes</taxon>
        <taxon>Agaricomycetidae</taxon>
        <taxon>Agaricales</taxon>
        <taxon>Marasmiineae</taxon>
        <taxon>Mycenaceae</taxon>
        <taxon>Mycena</taxon>
    </lineage>
</organism>
<proteinExistence type="predicted"/>
<dbReference type="AlphaFoldDB" id="A0AAD7D0S2"/>
<gene>
    <name evidence="1" type="ORF">B0H17DRAFT_1208481</name>
</gene>
<keyword evidence="2" id="KW-1185">Reference proteome</keyword>
<evidence type="ECO:0000313" key="1">
    <source>
        <dbReference type="EMBL" id="KAJ7673402.1"/>
    </source>
</evidence>